<dbReference type="PROSITE" id="PS51755">
    <property type="entry name" value="OMPR_PHOB"/>
    <property type="match status" value="1"/>
</dbReference>
<dbReference type="CDD" id="cd00383">
    <property type="entry name" value="trans_reg_C"/>
    <property type="match status" value="1"/>
</dbReference>
<reference evidence="16 17" key="1">
    <citation type="submission" date="2019-11" db="EMBL/GenBank/DDBJ databases">
        <title>Draft genome sequences of five Paenibacillus species of dairy origin.</title>
        <authorList>
            <person name="Olajide A.M."/>
            <person name="Chen S."/>
            <person name="Lapointe G."/>
        </authorList>
    </citation>
    <scope>NUCLEOTIDE SEQUENCE [LARGE SCALE GENOMIC DNA]</scope>
    <source>
        <strain evidence="16 17">2CS3</strain>
    </source>
</reference>
<evidence type="ECO:0000256" key="1">
    <source>
        <dbReference type="ARBA" id="ARBA00004496"/>
    </source>
</evidence>
<evidence type="ECO:0000313" key="17">
    <source>
        <dbReference type="Proteomes" id="UP000450917"/>
    </source>
</evidence>
<keyword evidence="2" id="KW-0963">Cytoplasm</keyword>
<name>A0A7X3CSW7_9BACL</name>
<keyword evidence="3 12" id="KW-0597">Phosphoprotein</keyword>
<dbReference type="InterPro" id="IPR001867">
    <property type="entry name" value="OmpR/PhoB-type_DNA-bd"/>
</dbReference>
<dbReference type="Pfam" id="PF00486">
    <property type="entry name" value="Trans_reg_C"/>
    <property type="match status" value="1"/>
</dbReference>
<dbReference type="SMART" id="SM00448">
    <property type="entry name" value="REC"/>
    <property type="match status" value="1"/>
</dbReference>
<evidence type="ECO:0000313" key="16">
    <source>
        <dbReference type="EMBL" id="MUG72220.1"/>
    </source>
</evidence>
<feature type="modified residue" description="4-aspartylphosphate" evidence="12">
    <location>
        <position position="52"/>
    </location>
</feature>
<dbReference type="Gene3D" id="6.10.250.690">
    <property type="match status" value="1"/>
</dbReference>
<evidence type="ECO:0000256" key="9">
    <source>
        <dbReference type="ARBA" id="ARBA00023163"/>
    </source>
</evidence>
<dbReference type="RefSeq" id="WP_127608093.1">
    <property type="nucleotide sequence ID" value="NZ_JARTHJ010000115.1"/>
</dbReference>
<dbReference type="InterPro" id="IPR001789">
    <property type="entry name" value="Sig_transdc_resp-reg_receiver"/>
</dbReference>
<dbReference type="FunFam" id="3.40.50.2300:FF:000001">
    <property type="entry name" value="DNA-binding response regulator PhoB"/>
    <property type="match status" value="1"/>
</dbReference>
<dbReference type="Pfam" id="PF00072">
    <property type="entry name" value="Response_reg"/>
    <property type="match status" value="1"/>
</dbReference>
<dbReference type="GO" id="GO:0032993">
    <property type="term" value="C:protein-DNA complex"/>
    <property type="evidence" value="ECO:0007669"/>
    <property type="project" value="TreeGrafter"/>
</dbReference>
<evidence type="ECO:0000256" key="12">
    <source>
        <dbReference type="PROSITE-ProRule" id="PRU00169"/>
    </source>
</evidence>
<dbReference type="InterPro" id="IPR036388">
    <property type="entry name" value="WH-like_DNA-bd_sf"/>
</dbReference>
<evidence type="ECO:0000259" key="14">
    <source>
        <dbReference type="PROSITE" id="PS50110"/>
    </source>
</evidence>
<keyword evidence="5" id="KW-0805">Transcription regulation</keyword>
<evidence type="ECO:0000256" key="5">
    <source>
        <dbReference type="ARBA" id="ARBA00023015"/>
    </source>
</evidence>
<feature type="domain" description="OmpR/PhoB-type" evidence="15">
    <location>
        <begin position="124"/>
        <end position="222"/>
    </location>
</feature>
<evidence type="ECO:0000256" key="4">
    <source>
        <dbReference type="ARBA" id="ARBA00023012"/>
    </source>
</evidence>
<dbReference type="SUPFAM" id="SSF52172">
    <property type="entry name" value="CheY-like"/>
    <property type="match status" value="1"/>
</dbReference>
<dbReference type="GO" id="GO:0005829">
    <property type="term" value="C:cytosol"/>
    <property type="evidence" value="ECO:0007669"/>
    <property type="project" value="TreeGrafter"/>
</dbReference>
<dbReference type="PROSITE" id="PS50110">
    <property type="entry name" value="RESPONSE_REGULATORY"/>
    <property type="match status" value="1"/>
</dbReference>
<protein>
    <recommendedName>
        <fullName evidence="11">Heme response regulator HssR</fullName>
    </recommendedName>
</protein>
<keyword evidence="9" id="KW-0804">Transcription</keyword>
<evidence type="ECO:0000256" key="7">
    <source>
        <dbReference type="ARBA" id="ARBA00023125"/>
    </source>
</evidence>
<dbReference type="Gene3D" id="1.10.10.10">
    <property type="entry name" value="Winged helix-like DNA-binding domain superfamily/Winged helix DNA-binding domain"/>
    <property type="match status" value="1"/>
</dbReference>
<gene>
    <name evidence="16" type="ORF">GNP93_16235</name>
</gene>
<dbReference type="GO" id="GO:0000156">
    <property type="term" value="F:phosphorelay response regulator activity"/>
    <property type="evidence" value="ECO:0007669"/>
    <property type="project" value="TreeGrafter"/>
</dbReference>
<dbReference type="GO" id="GO:0006355">
    <property type="term" value="P:regulation of DNA-templated transcription"/>
    <property type="evidence" value="ECO:0007669"/>
    <property type="project" value="InterPro"/>
</dbReference>
<dbReference type="PANTHER" id="PTHR48111:SF49">
    <property type="entry name" value="HEME RESPONSE REGULATOR HSSR"/>
    <property type="match status" value="1"/>
</dbReference>
<dbReference type="Gene3D" id="3.40.50.2300">
    <property type="match status" value="1"/>
</dbReference>
<comment type="caution">
    <text evidence="16">The sequence shown here is derived from an EMBL/GenBank/DDBJ whole genome shotgun (WGS) entry which is preliminary data.</text>
</comment>
<sequence length="225" mass="25938">MIKIMVVDDDPYIRELIRLYLKNEDYGIMEAEDGEEALRLLSEASVGLVILDIMMPKMDGWELCRTIRSHYDLPVLMISAKSETVDKIKGFQVGTDDYLAKPFDPVEMIMRVKALLKRYKVSTASVIRFGELEIDGPLHEVRVNKEKLHLPPKEFDILFKLANYPNKIFTRGDLIEQIWGSDFDGDERTVDVHIKRLRDKFDDLAPSVKIVTVRGLGYRIEVAHV</sequence>
<accession>A0A7X3CSW7</accession>
<dbReference type="AlphaFoldDB" id="A0A7X3CSW7"/>
<dbReference type="GO" id="GO:0000976">
    <property type="term" value="F:transcription cis-regulatory region binding"/>
    <property type="evidence" value="ECO:0007669"/>
    <property type="project" value="TreeGrafter"/>
</dbReference>
<keyword evidence="17" id="KW-1185">Reference proteome</keyword>
<dbReference type="EMBL" id="WNZX01000013">
    <property type="protein sequence ID" value="MUG72220.1"/>
    <property type="molecule type" value="Genomic_DNA"/>
</dbReference>
<keyword evidence="4" id="KW-0902">Two-component regulatory system</keyword>
<dbReference type="FunFam" id="1.10.10.10:FF:000018">
    <property type="entry name" value="DNA-binding response regulator ResD"/>
    <property type="match status" value="1"/>
</dbReference>
<feature type="domain" description="Response regulatory" evidence="14">
    <location>
        <begin position="3"/>
        <end position="116"/>
    </location>
</feature>
<proteinExistence type="predicted"/>
<keyword evidence="8" id="KW-0010">Activator</keyword>
<evidence type="ECO:0000259" key="15">
    <source>
        <dbReference type="PROSITE" id="PS51755"/>
    </source>
</evidence>
<evidence type="ECO:0000256" key="2">
    <source>
        <dbReference type="ARBA" id="ARBA00022490"/>
    </source>
</evidence>
<evidence type="ECO:0000256" key="10">
    <source>
        <dbReference type="ARBA" id="ARBA00037471"/>
    </source>
</evidence>
<comment type="function">
    <text evidence="10">Member of the two-component regulatory system HssS/HssR involved in intracellular heme homeostasis and tempering of staphylococcal virulence. Phosphorylated HssR binds to a direct repeat sequence within hrtAB promoter and activates the expression of hrtAB, an efflux pump, in response to extracellular heme, hemin, hemoglobin or blood.</text>
</comment>
<keyword evidence="6" id="KW-0843">Virulence</keyword>
<evidence type="ECO:0000256" key="13">
    <source>
        <dbReference type="PROSITE-ProRule" id="PRU01091"/>
    </source>
</evidence>
<evidence type="ECO:0000256" key="3">
    <source>
        <dbReference type="ARBA" id="ARBA00022553"/>
    </source>
</evidence>
<dbReference type="InterPro" id="IPR039420">
    <property type="entry name" value="WalR-like"/>
</dbReference>
<feature type="DNA-binding region" description="OmpR/PhoB-type" evidence="13">
    <location>
        <begin position="124"/>
        <end position="222"/>
    </location>
</feature>
<evidence type="ECO:0000256" key="8">
    <source>
        <dbReference type="ARBA" id="ARBA00023159"/>
    </source>
</evidence>
<evidence type="ECO:0000256" key="6">
    <source>
        <dbReference type="ARBA" id="ARBA00023026"/>
    </source>
</evidence>
<evidence type="ECO:0000256" key="11">
    <source>
        <dbReference type="ARBA" id="ARBA00039976"/>
    </source>
</evidence>
<keyword evidence="7 13" id="KW-0238">DNA-binding</keyword>
<comment type="subcellular location">
    <subcellularLocation>
        <location evidence="1">Cytoplasm</location>
    </subcellularLocation>
</comment>
<dbReference type="InterPro" id="IPR011006">
    <property type="entry name" value="CheY-like_superfamily"/>
</dbReference>
<dbReference type="Proteomes" id="UP000450917">
    <property type="component" value="Unassembled WGS sequence"/>
</dbReference>
<dbReference type="CDD" id="cd17574">
    <property type="entry name" value="REC_OmpR"/>
    <property type="match status" value="1"/>
</dbReference>
<dbReference type="PANTHER" id="PTHR48111">
    <property type="entry name" value="REGULATOR OF RPOS"/>
    <property type="match status" value="1"/>
</dbReference>
<organism evidence="16 17">
    <name type="scientific">Paenibacillus validus</name>
    <dbReference type="NCBI Taxonomy" id="44253"/>
    <lineage>
        <taxon>Bacteria</taxon>
        <taxon>Bacillati</taxon>
        <taxon>Bacillota</taxon>
        <taxon>Bacilli</taxon>
        <taxon>Bacillales</taxon>
        <taxon>Paenibacillaceae</taxon>
        <taxon>Paenibacillus</taxon>
    </lineage>
</organism>
<dbReference type="SMART" id="SM00862">
    <property type="entry name" value="Trans_reg_C"/>
    <property type="match status" value="1"/>
</dbReference>